<dbReference type="GO" id="GO:0000287">
    <property type="term" value="F:magnesium ion binding"/>
    <property type="evidence" value="ECO:0007669"/>
    <property type="project" value="UniProtKB-UniRule"/>
</dbReference>
<comment type="similarity">
    <text evidence="5">In the N-terminal section; belongs to the DHBP synthase family.</text>
</comment>
<comment type="similarity">
    <text evidence="6">In the C-terminal section; belongs to the GTP cyclohydrolase II family.</text>
</comment>
<evidence type="ECO:0000313" key="17">
    <source>
        <dbReference type="EMBL" id="QCI28021.1"/>
    </source>
</evidence>
<comment type="cofactor">
    <cofactor evidence="2">
        <name>Mn(2+)</name>
        <dbReference type="ChEBI" id="CHEBI:29035"/>
    </cofactor>
</comment>
<keyword evidence="17" id="KW-0378">Hydrolase</keyword>
<gene>
    <name evidence="14" type="primary">ribB</name>
    <name evidence="17" type="ORF">C6V80_03290</name>
    <name evidence="18" type="ORF">EDC58_0766</name>
</gene>
<evidence type="ECO:0000313" key="18">
    <source>
        <dbReference type="EMBL" id="ROR39791.1"/>
    </source>
</evidence>
<evidence type="ECO:0000256" key="5">
    <source>
        <dbReference type="ARBA" id="ARBA00005520"/>
    </source>
</evidence>
<keyword evidence="20" id="KW-1185">Reference proteome</keyword>
<dbReference type="RefSeq" id="WP_123352185.1">
    <property type="nucleotide sequence ID" value="NZ_CP027432.2"/>
</dbReference>
<evidence type="ECO:0000256" key="12">
    <source>
        <dbReference type="ARBA" id="ARBA00023211"/>
    </source>
</evidence>
<comment type="subunit">
    <text evidence="14 15">Homodimer.</text>
</comment>
<dbReference type="Gene3D" id="3.90.870.10">
    <property type="entry name" value="DHBP synthase"/>
    <property type="match status" value="1"/>
</dbReference>
<proteinExistence type="inferred from homology"/>
<dbReference type="AlphaFoldDB" id="A0AAJ4RC83"/>
<keyword evidence="10 14" id="KW-0479">Metal-binding</keyword>
<keyword evidence="13 14" id="KW-0456">Lyase</keyword>
<reference evidence="17" key="3">
    <citation type="submission" date="2019-06" db="EMBL/GenBank/DDBJ databases">
        <title>A comparative analysis of the Nautiliaceae.</title>
        <authorList>
            <person name="Grosche A."/>
            <person name="Smedile F."/>
            <person name="Vetriani C."/>
        </authorList>
    </citation>
    <scope>NUCLEOTIDE SEQUENCE</scope>
    <source>
        <strain evidence="17">TB6</strain>
    </source>
</reference>
<dbReference type="EC" id="4.1.99.12" evidence="7 14"/>
<reference evidence="18 19" key="2">
    <citation type="submission" date="2018-11" db="EMBL/GenBank/DDBJ databases">
        <title>Genomic Encyclopedia of Type Strains, Phase IV (KMG-IV): sequencing the most valuable type-strain genomes for metagenomic binning, comparative biology and taxonomic classification.</title>
        <authorList>
            <person name="Goeker M."/>
        </authorList>
    </citation>
    <scope>NUCLEOTIDE SEQUENCE [LARGE SCALE GENOMIC DNA]</scope>
    <source>
        <strain evidence="18 19">DSM 27783</strain>
    </source>
</reference>
<dbReference type="GO" id="GO:0008686">
    <property type="term" value="F:3,4-dihydroxy-2-butanone-4-phosphate synthase activity"/>
    <property type="evidence" value="ECO:0007669"/>
    <property type="project" value="UniProtKB-UniRule"/>
</dbReference>
<evidence type="ECO:0000256" key="4">
    <source>
        <dbReference type="ARBA" id="ARBA00004904"/>
    </source>
</evidence>
<evidence type="ECO:0000256" key="6">
    <source>
        <dbReference type="ARBA" id="ARBA00008976"/>
    </source>
</evidence>
<comment type="cofactor">
    <cofactor evidence="14 15">
        <name>Mg(2+)</name>
        <dbReference type="ChEBI" id="CHEBI:18420"/>
    </cofactor>
    <cofactor evidence="14 15">
        <name>Mn(2+)</name>
        <dbReference type="ChEBI" id="CHEBI:29035"/>
    </cofactor>
    <text evidence="14 15">Binds 2 divalent metal cations per subunit. Magnesium or manganese.</text>
</comment>
<dbReference type="HAMAP" id="MF_00180">
    <property type="entry name" value="RibB"/>
    <property type="match status" value="1"/>
</dbReference>
<dbReference type="Pfam" id="PF00926">
    <property type="entry name" value="DHBP_synthase"/>
    <property type="match status" value="1"/>
</dbReference>
<feature type="binding site" evidence="14">
    <location>
        <position position="144"/>
    </location>
    <ligand>
        <name>Mg(2+)</name>
        <dbReference type="ChEBI" id="CHEBI:18420"/>
        <label>2</label>
    </ligand>
</feature>
<evidence type="ECO:0000256" key="2">
    <source>
        <dbReference type="ARBA" id="ARBA00001936"/>
    </source>
</evidence>
<evidence type="ECO:0000256" key="7">
    <source>
        <dbReference type="ARBA" id="ARBA00012153"/>
    </source>
</evidence>
<accession>A0AAJ4RC83</accession>
<dbReference type="PANTHER" id="PTHR21327:SF18">
    <property type="entry name" value="3,4-DIHYDROXY-2-BUTANONE 4-PHOSPHATE SYNTHASE"/>
    <property type="match status" value="1"/>
</dbReference>
<keyword evidence="12 14" id="KW-0464">Manganese</keyword>
<feature type="binding site" evidence="14">
    <location>
        <begin position="29"/>
        <end position="30"/>
    </location>
    <ligand>
        <name>D-ribulose 5-phosphate</name>
        <dbReference type="ChEBI" id="CHEBI:58121"/>
    </ligand>
</feature>
<dbReference type="InterPro" id="IPR000422">
    <property type="entry name" value="DHBP_synthase_RibB"/>
</dbReference>
<feature type="binding site" evidence="14">
    <location>
        <position position="34"/>
    </location>
    <ligand>
        <name>D-ribulose 5-phosphate</name>
        <dbReference type="ChEBI" id="CHEBI:58121"/>
    </ligand>
</feature>
<evidence type="ECO:0000313" key="20">
    <source>
        <dbReference type="Proteomes" id="UP000298805"/>
    </source>
</evidence>
<feature type="binding site" evidence="14">
    <location>
        <begin position="141"/>
        <end position="145"/>
    </location>
    <ligand>
        <name>D-ribulose 5-phosphate</name>
        <dbReference type="ChEBI" id="CHEBI:58121"/>
    </ligand>
</feature>
<comment type="catalytic activity">
    <reaction evidence="1 14 15">
        <text>D-ribulose 5-phosphate = (2S)-2-hydroxy-3-oxobutyl phosphate + formate + H(+)</text>
        <dbReference type="Rhea" id="RHEA:18457"/>
        <dbReference type="ChEBI" id="CHEBI:15378"/>
        <dbReference type="ChEBI" id="CHEBI:15740"/>
        <dbReference type="ChEBI" id="CHEBI:58121"/>
        <dbReference type="ChEBI" id="CHEBI:58830"/>
        <dbReference type="EC" id="4.1.99.12"/>
    </reaction>
</comment>
<dbReference type="EMBL" id="RJVK01000002">
    <property type="protein sequence ID" value="ROR39791.1"/>
    <property type="molecule type" value="Genomic_DNA"/>
</dbReference>
<dbReference type="InterPro" id="IPR032677">
    <property type="entry name" value="GTP_cyclohydro_II"/>
</dbReference>
<dbReference type="NCBIfam" id="NF006804">
    <property type="entry name" value="PRK09314.1"/>
    <property type="match status" value="1"/>
</dbReference>
<dbReference type="PIRSF" id="PIRSF001259">
    <property type="entry name" value="RibA"/>
    <property type="match status" value="1"/>
</dbReference>
<comment type="function">
    <text evidence="3 14 15">Catalyzes the conversion of D-ribulose 5-phosphate to formate and 3,4-dihydroxy-2-butanone 4-phosphate.</text>
</comment>
<evidence type="ECO:0000256" key="9">
    <source>
        <dbReference type="ARBA" id="ARBA00022619"/>
    </source>
</evidence>
<dbReference type="SUPFAM" id="SSF55821">
    <property type="entry name" value="YrdC/RibB"/>
    <property type="match status" value="1"/>
</dbReference>
<dbReference type="GO" id="GO:0009231">
    <property type="term" value="P:riboflavin biosynthetic process"/>
    <property type="evidence" value="ECO:0007669"/>
    <property type="project" value="UniProtKB-UniRule"/>
</dbReference>
<protein>
    <recommendedName>
        <fullName evidence="8 14">3,4-dihydroxy-2-butanone 4-phosphate synthase</fullName>
        <shortName evidence="14 15">DHBP synthase</shortName>
        <ecNumber evidence="7 14">4.1.99.12</ecNumber>
    </recommendedName>
</protein>
<comment type="similarity">
    <text evidence="14 15">Belongs to the DHBP synthase family.</text>
</comment>
<dbReference type="Pfam" id="PF00925">
    <property type="entry name" value="GTP_cyclohydro2"/>
    <property type="match status" value="1"/>
</dbReference>
<feature type="site" description="Essential for catalytic activity" evidence="14">
    <location>
        <position position="127"/>
    </location>
</feature>
<evidence type="ECO:0000256" key="15">
    <source>
        <dbReference type="RuleBase" id="RU003843"/>
    </source>
</evidence>
<dbReference type="InterPro" id="IPR017945">
    <property type="entry name" value="DHBP_synth_RibB-like_a/b_dom"/>
</dbReference>
<dbReference type="GO" id="GO:0030145">
    <property type="term" value="F:manganese ion binding"/>
    <property type="evidence" value="ECO:0007669"/>
    <property type="project" value="UniProtKB-UniRule"/>
</dbReference>
<dbReference type="Proteomes" id="UP000272781">
    <property type="component" value="Unassembled WGS sequence"/>
</dbReference>
<feature type="binding site" evidence="14">
    <location>
        <position position="30"/>
    </location>
    <ligand>
        <name>Mg(2+)</name>
        <dbReference type="ChEBI" id="CHEBI:18420"/>
        <label>2</label>
    </ligand>
</feature>
<feature type="site" description="Essential for catalytic activity" evidence="14">
    <location>
        <position position="165"/>
    </location>
</feature>
<dbReference type="InterPro" id="IPR036144">
    <property type="entry name" value="RibA-like_sf"/>
</dbReference>
<evidence type="ECO:0000256" key="1">
    <source>
        <dbReference type="ARBA" id="ARBA00000141"/>
    </source>
</evidence>
<evidence type="ECO:0000256" key="11">
    <source>
        <dbReference type="ARBA" id="ARBA00022842"/>
    </source>
</evidence>
<evidence type="ECO:0000313" key="19">
    <source>
        <dbReference type="Proteomes" id="UP000272781"/>
    </source>
</evidence>
<dbReference type="EMBL" id="CP027432">
    <property type="protein sequence ID" value="QCI28021.1"/>
    <property type="molecule type" value="Genomic_DNA"/>
</dbReference>
<evidence type="ECO:0000256" key="13">
    <source>
        <dbReference type="ARBA" id="ARBA00023239"/>
    </source>
</evidence>
<comment type="pathway">
    <text evidence="4 14 15">Cofactor biosynthesis; riboflavin biosynthesis; 2-hydroxy-3-oxobutyl phosphate from D-ribulose 5-phosphate: step 1/1.</text>
</comment>
<organism evidence="18 19">
    <name type="scientific">Caminibacter pacificus</name>
    <dbReference type="NCBI Taxonomy" id="1424653"/>
    <lineage>
        <taxon>Bacteria</taxon>
        <taxon>Pseudomonadati</taxon>
        <taxon>Campylobacterota</taxon>
        <taxon>Epsilonproteobacteria</taxon>
        <taxon>Nautiliales</taxon>
        <taxon>Nautiliaceae</taxon>
        <taxon>Caminibacter</taxon>
    </lineage>
</organism>
<dbReference type="PANTHER" id="PTHR21327">
    <property type="entry name" value="GTP CYCLOHYDROLASE II-RELATED"/>
    <property type="match status" value="1"/>
</dbReference>
<evidence type="ECO:0000259" key="16">
    <source>
        <dbReference type="Pfam" id="PF00925"/>
    </source>
</evidence>
<dbReference type="GO" id="GO:0005829">
    <property type="term" value="C:cytosol"/>
    <property type="evidence" value="ECO:0007669"/>
    <property type="project" value="TreeGrafter"/>
</dbReference>
<feature type="binding site" evidence="14">
    <location>
        <position position="30"/>
    </location>
    <ligand>
        <name>Mg(2+)</name>
        <dbReference type="ChEBI" id="CHEBI:18420"/>
        <label>1</label>
    </ligand>
</feature>
<dbReference type="NCBIfam" id="TIGR00506">
    <property type="entry name" value="ribB"/>
    <property type="match status" value="1"/>
</dbReference>
<evidence type="ECO:0000256" key="10">
    <source>
        <dbReference type="ARBA" id="ARBA00022723"/>
    </source>
</evidence>
<sequence length="338" mass="38023">MSEAIERVKQAIEDIKQGKIIIMIDDEDRENEGDLVYAGVFSTPEKVNFLASKGKGLICVSITKDIAKRLELNPMVPQNQESFSTAFTISVDAKECKTGISAFERDLTIKKLSSPTSKPDDFVKPGHIFPLIAKEGGVLVRTGHTEGSVDICKLAGVFPSSVICEIMNEDGTMARRDDLKKFAKEHNLNIVYISDIVEYRMQFESLVEKTAEEEIILNDVKFKKIVFKDHLGQTHYVIANNPKETTNVKFYKVTKNVDFLLNDSLMKEYQKVLEYIKFNNGVIVFIDSNSKDNKEFGIGAQILKSLGIKNLNLISKHKSELNALKGFGINIKDYVEIK</sequence>
<keyword evidence="11 14" id="KW-0460">Magnesium</keyword>
<dbReference type="SUPFAM" id="SSF142695">
    <property type="entry name" value="RibA-like"/>
    <property type="match status" value="1"/>
</dbReference>
<evidence type="ECO:0000256" key="8">
    <source>
        <dbReference type="ARBA" id="ARBA00018836"/>
    </source>
</evidence>
<evidence type="ECO:0000256" key="3">
    <source>
        <dbReference type="ARBA" id="ARBA00002284"/>
    </source>
</evidence>
<dbReference type="Gene3D" id="3.40.50.10990">
    <property type="entry name" value="GTP cyclohydrolase II"/>
    <property type="match status" value="1"/>
</dbReference>
<evidence type="ECO:0000256" key="14">
    <source>
        <dbReference type="HAMAP-Rule" id="MF_00180"/>
    </source>
</evidence>
<feature type="domain" description="GTP cyclohydrolase II" evidence="16">
    <location>
        <begin position="290"/>
        <end position="335"/>
    </location>
</feature>
<keyword evidence="9 14" id="KW-0686">Riboflavin biosynthesis</keyword>
<dbReference type="Proteomes" id="UP000298805">
    <property type="component" value="Chromosome"/>
</dbReference>
<dbReference type="GO" id="GO:0003935">
    <property type="term" value="F:GTP cyclohydrolase II activity"/>
    <property type="evidence" value="ECO:0007669"/>
    <property type="project" value="TreeGrafter"/>
</dbReference>
<dbReference type="FunFam" id="3.90.870.10:FF:000001">
    <property type="entry name" value="Riboflavin biosynthesis protein RibBA"/>
    <property type="match status" value="1"/>
</dbReference>
<reference evidence="20" key="1">
    <citation type="submission" date="2018-03" db="EMBL/GenBank/DDBJ databases">
        <title>A comparative analysis of the Nautiliaceae.</title>
        <authorList>
            <person name="Grosche A."/>
            <person name="Smedile F."/>
            <person name="Vetriani C."/>
        </authorList>
    </citation>
    <scope>NUCLEOTIDE SEQUENCE [LARGE SCALE GENOMIC DNA]</scope>
    <source>
        <strain evidence="20">TB6</strain>
    </source>
</reference>
<name>A0AAJ4RC83_9BACT</name>